<dbReference type="AlphaFoldDB" id="A0A1Q8EQF3"/>
<name>A0A1Q8EQF3_9PSED</name>
<evidence type="ECO:0000259" key="1">
    <source>
        <dbReference type="PROSITE" id="PS51725"/>
    </source>
</evidence>
<dbReference type="PROSITE" id="PS51725">
    <property type="entry name" value="ABM"/>
    <property type="match status" value="1"/>
</dbReference>
<dbReference type="Pfam" id="PF03992">
    <property type="entry name" value="ABM"/>
    <property type="match status" value="1"/>
</dbReference>
<feature type="domain" description="ABM" evidence="1">
    <location>
        <begin position="5"/>
        <end position="93"/>
    </location>
</feature>
<keyword evidence="2" id="KW-0503">Monooxygenase</keyword>
<dbReference type="EMBL" id="MSCT01000010">
    <property type="protein sequence ID" value="OLF54025.1"/>
    <property type="molecule type" value="Genomic_DNA"/>
</dbReference>
<dbReference type="Gene3D" id="3.30.70.100">
    <property type="match status" value="1"/>
</dbReference>
<dbReference type="InterPro" id="IPR007138">
    <property type="entry name" value="ABM_dom"/>
</dbReference>
<sequence>MSSPAINTVQIRAAQGRSDELGQRLTTLLATLGAAPGCLAYSARRDAGDPLHWTVRGQWRSAAEMQAHFRLPAAQGFIDLLASRLACALDFDH</sequence>
<dbReference type="InterPro" id="IPR050744">
    <property type="entry name" value="AI-2_Isomerase_LsrG"/>
</dbReference>
<reference evidence="2 3" key="1">
    <citation type="submission" date="2016-12" db="EMBL/GenBank/DDBJ databases">
        <authorList>
            <person name="Song W.-J."/>
            <person name="Kurnit D.M."/>
        </authorList>
    </citation>
    <scope>NUCLEOTIDE SEQUENCE [LARGE SCALE GENOMIC DNA]</scope>
    <source>
        <strain evidence="2 3">PCL1601</strain>
    </source>
</reference>
<comment type="caution">
    <text evidence="2">The sequence shown here is derived from an EMBL/GenBank/DDBJ whole genome shotgun (WGS) entry which is preliminary data.</text>
</comment>
<keyword evidence="2" id="KW-0560">Oxidoreductase</keyword>
<dbReference type="GO" id="GO:0005829">
    <property type="term" value="C:cytosol"/>
    <property type="evidence" value="ECO:0007669"/>
    <property type="project" value="TreeGrafter"/>
</dbReference>
<accession>A0A1Q8EQF3</accession>
<dbReference type="SUPFAM" id="SSF54909">
    <property type="entry name" value="Dimeric alpha+beta barrel"/>
    <property type="match status" value="1"/>
</dbReference>
<dbReference type="Proteomes" id="UP000185578">
    <property type="component" value="Unassembled WGS sequence"/>
</dbReference>
<evidence type="ECO:0000313" key="3">
    <source>
        <dbReference type="Proteomes" id="UP000185578"/>
    </source>
</evidence>
<dbReference type="RefSeq" id="WP_075119571.1">
    <property type="nucleotide sequence ID" value="NZ_MSCT01000010.1"/>
</dbReference>
<organism evidence="2 3">
    <name type="scientific">Pseudomonas chlororaphis</name>
    <dbReference type="NCBI Taxonomy" id="587753"/>
    <lineage>
        <taxon>Bacteria</taxon>
        <taxon>Pseudomonadati</taxon>
        <taxon>Pseudomonadota</taxon>
        <taxon>Gammaproteobacteria</taxon>
        <taxon>Pseudomonadales</taxon>
        <taxon>Pseudomonadaceae</taxon>
        <taxon>Pseudomonas</taxon>
    </lineage>
</organism>
<evidence type="ECO:0000313" key="2">
    <source>
        <dbReference type="EMBL" id="OLF54025.1"/>
    </source>
</evidence>
<dbReference type="GO" id="GO:0004497">
    <property type="term" value="F:monooxygenase activity"/>
    <property type="evidence" value="ECO:0007669"/>
    <property type="project" value="UniProtKB-KW"/>
</dbReference>
<dbReference type="InterPro" id="IPR011008">
    <property type="entry name" value="Dimeric_a/b-barrel"/>
</dbReference>
<dbReference type="OrthoDB" id="6039968at2"/>
<gene>
    <name evidence="2" type="ORF">BTN82_13275</name>
</gene>
<dbReference type="PANTHER" id="PTHR33336:SF3">
    <property type="entry name" value="ABM DOMAIN-CONTAINING PROTEIN"/>
    <property type="match status" value="1"/>
</dbReference>
<proteinExistence type="predicted"/>
<protein>
    <submittedName>
        <fullName evidence="2">Antibiotic biosynthesis monooxygenase</fullName>
    </submittedName>
</protein>
<dbReference type="PANTHER" id="PTHR33336">
    <property type="entry name" value="QUINOL MONOOXYGENASE YGIN-RELATED"/>
    <property type="match status" value="1"/>
</dbReference>